<dbReference type="PROSITE" id="PS01358">
    <property type="entry name" value="ZF_RANBP2_1"/>
    <property type="match status" value="1"/>
</dbReference>
<accession>E9HZH5</accession>
<gene>
    <name evidence="7" type="ORF">DAPPUDRAFT_336328</name>
</gene>
<evidence type="ECO:0000313" key="7">
    <source>
        <dbReference type="EMBL" id="EFX62855.1"/>
    </source>
</evidence>
<proteinExistence type="predicted"/>
<evidence type="ECO:0000256" key="3">
    <source>
        <dbReference type="ARBA" id="ARBA00022833"/>
    </source>
</evidence>
<dbReference type="KEGG" id="dpx:DAPPUDRAFT_336328"/>
<feature type="compositionally biased region" description="Basic and acidic residues" evidence="5">
    <location>
        <begin position="77"/>
        <end position="104"/>
    </location>
</feature>
<keyword evidence="8" id="KW-1185">Reference proteome</keyword>
<dbReference type="Proteomes" id="UP000000305">
    <property type="component" value="Unassembled WGS sequence"/>
</dbReference>
<dbReference type="HOGENOM" id="CLU_1688552_0_0_1"/>
<organism evidence="7 8">
    <name type="scientific">Daphnia pulex</name>
    <name type="common">Water flea</name>
    <dbReference type="NCBI Taxonomy" id="6669"/>
    <lineage>
        <taxon>Eukaryota</taxon>
        <taxon>Metazoa</taxon>
        <taxon>Ecdysozoa</taxon>
        <taxon>Arthropoda</taxon>
        <taxon>Crustacea</taxon>
        <taxon>Branchiopoda</taxon>
        <taxon>Diplostraca</taxon>
        <taxon>Cladocera</taxon>
        <taxon>Anomopoda</taxon>
        <taxon>Daphniidae</taxon>
        <taxon>Daphnia</taxon>
    </lineage>
</organism>
<feature type="domain" description="RanBP2-type" evidence="6">
    <location>
        <begin position="8"/>
        <end position="31"/>
    </location>
</feature>
<reference evidence="7 8" key="1">
    <citation type="journal article" date="2011" name="Science">
        <title>The ecoresponsive genome of Daphnia pulex.</title>
        <authorList>
            <person name="Colbourne J.K."/>
            <person name="Pfrender M.E."/>
            <person name="Gilbert D."/>
            <person name="Thomas W.K."/>
            <person name="Tucker A."/>
            <person name="Oakley T.H."/>
            <person name="Tokishita S."/>
            <person name="Aerts A."/>
            <person name="Arnold G.J."/>
            <person name="Basu M.K."/>
            <person name="Bauer D.J."/>
            <person name="Caceres C.E."/>
            <person name="Carmel L."/>
            <person name="Casola C."/>
            <person name="Choi J.H."/>
            <person name="Detter J.C."/>
            <person name="Dong Q."/>
            <person name="Dusheyko S."/>
            <person name="Eads B.D."/>
            <person name="Frohlich T."/>
            <person name="Geiler-Samerotte K.A."/>
            <person name="Gerlach D."/>
            <person name="Hatcher P."/>
            <person name="Jogdeo S."/>
            <person name="Krijgsveld J."/>
            <person name="Kriventseva E.V."/>
            <person name="Kultz D."/>
            <person name="Laforsch C."/>
            <person name="Lindquist E."/>
            <person name="Lopez J."/>
            <person name="Manak J.R."/>
            <person name="Muller J."/>
            <person name="Pangilinan J."/>
            <person name="Patwardhan R.P."/>
            <person name="Pitluck S."/>
            <person name="Pritham E.J."/>
            <person name="Rechtsteiner A."/>
            <person name="Rho M."/>
            <person name="Rogozin I.B."/>
            <person name="Sakarya O."/>
            <person name="Salamov A."/>
            <person name="Schaack S."/>
            <person name="Shapiro H."/>
            <person name="Shiga Y."/>
            <person name="Skalitzky C."/>
            <person name="Smith Z."/>
            <person name="Souvorov A."/>
            <person name="Sung W."/>
            <person name="Tang Z."/>
            <person name="Tsuchiya D."/>
            <person name="Tu H."/>
            <person name="Vos H."/>
            <person name="Wang M."/>
            <person name="Wolf Y.I."/>
            <person name="Yamagata H."/>
            <person name="Yamada T."/>
            <person name="Ye Y."/>
            <person name="Shaw J.R."/>
            <person name="Andrews J."/>
            <person name="Crease T.J."/>
            <person name="Tang H."/>
            <person name="Lucas S.M."/>
            <person name="Robertson H.M."/>
            <person name="Bork P."/>
            <person name="Koonin E.V."/>
            <person name="Zdobnov E.M."/>
            <person name="Grigoriev I.V."/>
            <person name="Lynch M."/>
            <person name="Boore J.L."/>
        </authorList>
    </citation>
    <scope>NUCLEOTIDE SEQUENCE [LARGE SCALE GENOMIC DNA]</scope>
</reference>
<keyword evidence="2 4" id="KW-0863">Zinc-finger</keyword>
<keyword evidence="3" id="KW-0862">Zinc</keyword>
<keyword evidence="1" id="KW-0479">Metal-binding</keyword>
<evidence type="ECO:0000256" key="4">
    <source>
        <dbReference type="PROSITE-ProRule" id="PRU00322"/>
    </source>
</evidence>
<protein>
    <recommendedName>
        <fullName evidence="6">RanBP2-type domain-containing protein</fullName>
    </recommendedName>
</protein>
<dbReference type="GO" id="GO:0008270">
    <property type="term" value="F:zinc ion binding"/>
    <property type="evidence" value="ECO:0007669"/>
    <property type="project" value="UniProtKB-KW"/>
</dbReference>
<evidence type="ECO:0000313" key="8">
    <source>
        <dbReference type="Proteomes" id="UP000000305"/>
    </source>
</evidence>
<feature type="compositionally biased region" description="Acidic residues" evidence="5">
    <location>
        <begin position="67"/>
        <end position="76"/>
    </location>
</feature>
<evidence type="ECO:0000256" key="1">
    <source>
        <dbReference type="ARBA" id="ARBA00022723"/>
    </source>
</evidence>
<feature type="compositionally biased region" description="Basic residues" evidence="5">
    <location>
        <begin position="112"/>
        <end position="121"/>
    </location>
</feature>
<dbReference type="InParanoid" id="E9HZH5"/>
<evidence type="ECO:0000259" key="6">
    <source>
        <dbReference type="PROSITE" id="PS50199"/>
    </source>
</evidence>
<evidence type="ECO:0000256" key="5">
    <source>
        <dbReference type="SAM" id="MobiDB-lite"/>
    </source>
</evidence>
<feature type="compositionally biased region" description="Basic and acidic residues" evidence="5">
    <location>
        <begin position="122"/>
        <end position="132"/>
    </location>
</feature>
<feature type="region of interest" description="Disordered" evidence="5">
    <location>
        <begin position="39"/>
        <end position="136"/>
    </location>
</feature>
<dbReference type="SMART" id="SM00547">
    <property type="entry name" value="ZnF_RBZ"/>
    <property type="match status" value="1"/>
</dbReference>
<name>E9HZH5_DAPPU</name>
<evidence type="ECO:0000256" key="2">
    <source>
        <dbReference type="ARBA" id="ARBA00022771"/>
    </source>
</evidence>
<dbReference type="InterPro" id="IPR001876">
    <property type="entry name" value="Znf_RanBP2"/>
</dbReference>
<dbReference type="Gene3D" id="4.10.1060.10">
    <property type="entry name" value="Zinc finger, RanBP2-type"/>
    <property type="match status" value="1"/>
</dbReference>
<dbReference type="PROSITE" id="PS50199">
    <property type="entry name" value="ZF_RANBP2_2"/>
    <property type="match status" value="1"/>
</dbReference>
<dbReference type="EMBL" id="GL733339">
    <property type="protein sequence ID" value="EFX62855.1"/>
    <property type="molecule type" value="Genomic_DNA"/>
</dbReference>
<sequence>MADKQHEEDGSWCCDRCTYVNKSTDSKCVMCYDTIFLLQDDDDENHPETPYYDWDNINYDGDCKDGPEDDQDEDDDKTVKDEPKSEKFEEATSAETKVEEKDEGNVSGPSNWKKRQARKKELKNAKKPRAEASTEVNTTLADEFKKYCNSRSDDSE</sequence>
<dbReference type="AlphaFoldDB" id="E9HZH5"/>